<keyword evidence="2" id="KW-0175">Coiled coil</keyword>
<sequence length="478" mass="53381">MLGTHPLELGAHLSEHHSFSALLEYVTNTNGEGFAMNAPFLPILPIVDSLLADNQILTPIPQSNTETELSPIKRSKIWELKEANRCPIVGTCLSKDELIRFARRFHFEASITDVFLLHVEAVNCVATRNPASEAIQKYLDSKYQTALTRFESAKTDAAVFDLWKKCFVQGEIAGALWAALTHKRISDNTRGKIYADMHMHSHHMGANQAADTRRLAQLEKEYAELETAMELQKQHHSRIEAKLRMRFQEALAESEHLRQNQKEIVALQARLSAIESGKTMTEMGQRLMKLSMENERLKSVAHQANNLEQSLQDAHNQIVALVDECKVLIAERDALERFLLSDSSCKDSCNHPNAHGTSQLKDCCVVCVGGRIAQLPQYRMLAEQMGIRLTHHDGGQQHALSRLPEMINSADAVICPTDCVSHAAYYQLKRLCKRHSKPCLLFKGKGVASFASALIRLSLGQVSLNADTCELLAEGISK</sequence>
<proteinExistence type="inferred from homology"/>
<name>A0A1I4UN10_9PROT</name>
<dbReference type="OrthoDB" id="5296275at2"/>
<organism evidence="3 4">
    <name type="scientific">Nitrosomonas communis</name>
    <dbReference type="NCBI Taxonomy" id="44574"/>
    <lineage>
        <taxon>Bacteria</taxon>
        <taxon>Pseudomonadati</taxon>
        <taxon>Pseudomonadota</taxon>
        <taxon>Betaproteobacteria</taxon>
        <taxon>Nitrosomonadales</taxon>
        <taxon>Nitrosomonadaceae</taxon>
        <taxon>Nitrosomonas</taxon>
    </lineage>
</organism>
<evidence type="ECO:0008006" key="5">
    <source>
        <dbReference type="Google" id="ProtNLM"/>
    </source>
</evidence>
<dbReference type="Proteomes" id="UP000183287">
    <property type="component" value="Unassembled WGS sequence"/>
</dbReference>
<protein>
    <recommendedName>
        <fullName evidence="5">DUF2325 domain-containing protein</fullName>
    </recommendedName>
</protein>
<feature type="coiled-coil region" evidence="2">
    <location>
        <begin position="297"/>
        <end position="324"/>
    </location>
</feature>
<dbReference type="STRING" id="44574.AAW31_12970"/>
<keyword evidence="4" id="KW-1185">Reference proteome</keyword>
<dbReference type="RefSeq" id="WP_083398566.1">
    <property type="nucleotide sequence ID" value="NZ_FOUB01000067.1"/>
</dbReference>
<accession>A0A1I4UN10</accession>
<dbReference type="EMBL" id="FOUB01000067">
    <property type="protein sequence ID" value="SFM90305.1"/>
    <property type="molecule type" value="Genomic_DNA"/>
</dbReference>
<feature type="coiled-coil region" evidence="2">
    <location>
        <begin position="208"/>
        <end position="235"/>
    </location>
</feature>
<evidence type="ECO:0000256" key="2">
    <source>
        <dbReference type="SAM" id="Coils"/>
    </source>
</evidence>
<comment type="similarity">
    <text evidence="1">Belongs to the UPF0751 family.</text>
</comment>
<evidence type="ECO:0000313" key="3">
    <source>
        <dbReference type="EMBL" id="SFM90305.1"/>
    </source>
</evidence>
<gene>
    <name evidence="3" type="ORF">SAMN05421863_106715</name>
</gene>
<dbReference type="AlphaFoldDB" id="A0A1I4UN10"/>
<dbReference type="InterPro" id="IPR016772">
    <property type="entry name" value="UCP020408"/>
</dbReference>
<dbReference type="Pfam" id="PF10087">
    <property type="entry name" value="DUF2325"/>
    <property type="match status" value="1"/>
</dbReference>
<evidence type="ECO:0000256" key="1">
    <source>
        <dbReference type="ARBA" id="ARBA00007189"/>
    </source>
</evidence>
<reference evidence="4" key="1">
    <citation type="submission" date="2016-10" db="EMBL/GenBank/DDBJ databases">
        <authorList>
            <person name="Varghese N."/>
            <person name="Submissions S."/>
        </authorList>
    </citation>
    <scope>NUCLEOTIDE SEQUENCE [LARGE SCALE GENOMIC DNA]</scope>
    <source>
        <strain evidence="4">Nm44</strain>
    </source>
</reference>
<evidence type="ECO:0000313" key="4">
    <source>
        <dbReference type="Proteomes" id="UP000183287"/>
    </source>
</evidence>